<dbReference type="AlphaFoldDB" id="R2XSH8"/>
<dbReference type="HOGENOM" id="CLU_2805823_0_0_9"/>
<organism evidence="1 3">
    <name type="scientific">Enterococcus gilvus ATCC BAA-350</name>
    <dbReference type="NCBI Taxonomy" id="1158614"/>
    <lineage>
        <taxon>Bacteria</taxon>
        <taxon>Bacillati</taxon>
        <taxon>Bacillota</taxon>
        <taxon>Bacilli</taxon>
        <taxon>Lactobacillales</taxon>
        <taxon>Enterococcaceae</taxon>
        <taxon>Enterococcus</taxon>
    </lineage>
</organism>
<comment type="caution">
    <text evidence="1">The sequence shown here is derived from an EMBL/GenBank/DDBJ whole genome shotgun (WGS) entry which is preliminary data.</text>
</comment>
<keyword evidence="4" id="KW-1185">Reference proteome</keyword>
<evidence type="ECO:0000313" key="3">
    <source>
        <dbReference type="Proteomes" id="UP000013750"/>
    </source>
</evidence>
<reference evidence="2 4" key="2">
    <citation type="submission" date="2013-03" db="EMBL/GenBank/DDBJ databases">
        <title>The Genome Sequence of Enterococcus gilvus ATCC BAA-350 (PacBio/Illumina hybrid assembly).</title>
        <authorList>
            <consortium name="The Broad Institute Genomics Platform"/>
            <consortium name="The Broad Institute Genome Sequencing Center for Infectious Disease"/>
            <person name="Earl A."/>
            <person name="Russ C."/>
            <person name="Gilmore M."/>
            <person name="Surin D."/>
            <person name="Walker B."/>
            <person name="Young S."/>
            <person name="Zeng Q."/>
            <person name="Gargeya S."/>
            <person name="Fitzgerald M."/>
            <person name="Haas B."/>
            <person name="Abouelleil A."/>
            <person name="Allen A.W."/>
            <person name="Alvarado L."/>
            <person name="Arachchi H.M."/>
            <person name="Berlin A.M."/>
            <person name="Chapman S.B."/>
            <person name="Gainer-Dewar J."/>
            <person name="Goldberg J."/>
            <person name="Griggs A."/>
            <person name="Gujja S."/>
            <person name="Hansen M."/>
            <person name="Howarth C."/>
            <person name="Imamovic A."/>
            <person name="Ireland A."/>
            <person name="Larimer J."/>
            <person name="McCowan C."/>
            <person name="Murphy C."/>
            <person name="Pearson M."/>
            <person name="Poon T.W."/>
            <person name="Priest M."/>
            <person name="Roberts A."/>
            <person name="Saif S."/>
            <person name="Shea T."/>
            <person name="Sisk P."/>
            <person name="Sykes S."/>
            <person name="Wortman J."/>
            <person name="Nusbaum C."/>
            <person name="Birren B."/>
        </authorList>
    </citation>
    <scope>NUCLEOTIDE SEQUENCE [LARGE SCALE GENOMIC DNA]</scope>
    <source>
        <strain evidence="2 4">ATCC BAA-350</strain>
    </source>
</reference>
<dbReference type="EMBL" id="AJDQ01000006">
    <property type="protein sequence ID" value="EOI57463.1"/>
    <property type="molecule type" value="Genomic_DNA"/>
</dbReference>
<gene>
    <name evidence="2" type="ORF">I592_02287</name>
    <name evidence="1" type="ORF">UKC_01680</name>
</gene>
<evidence type="ECO:0000313" key="4">
    <source>
        <dbReference type="Proteomes" id="UP000014160"/>
    </source>
</evidence>
<sequence>MRACDRKNIDRKVKLFIRAMPKNYEKSVPKDVVISEILGANAWFVQMPATMEQIREEVENCFDSHMKSS</sequence>
<evidence type="ECO:0000313" key="1">
    <source>
        <dbReference type="EMBL" id="EOI57463.1"/>
    </source>
</evidence>
<accession>R2XSH8</accession>
<evidence type="ECO:0000313" key="2">
    <source>
        <dbReference type="EMBL" id="EOW82963.1"/>
    </source>
</evidence>
<dbReference type="EMBL" id="ASWH01000001">
    <property type="protein sequence ID" value="EOW82963.1"/>
    <property type="molecule type" value="Genomic_DNA"/>
</dbReference>
<name>R2XSH8_9ENTE</name>
<proteinExistence type="predicted"/>
<dbReference type="PATRIC" id="fig|1158614.3.peg.1688"/>
<reference evidence="1 3" key="1">
    <citation type="submission" date="2013-02" db="EMBL/GenBank/DDBJ databases">
        <title>The Genome Sequence of Enterococcus gilvus ATCC BAA-350.</title>
        <authorList>
            <consortium name="The Broad Institute Genome Sequencing Platform"/>
            <consortium name="The Broad Institute Genome Sequencing Center for Infectious Disease"/>
            <person name="Earl A.M."/>
            <person name="Gilmore M.S."/>
            <person name="Lebreton F."/>
            <person name="Walker B."/>
            <person name="Young S.K."/>
            <person name="Zeng Q."/>
            <person name="Gargeya S."/>
            <person name="Fitzgerald M."/>
            <person name="Haas B."/>
            <person name="Abouelleil A."/>
            <person name="Alvarado L."/>
            <person name="Arachchi H.M."/>
            <person name="Berlin A.M."/>
            <person name="Chapman S.B."/>
            <person name="Dewar J."/>
            <person name="Goldberg J."/>
            <person name="Griggs A."/>
            <person name="Gujja S."/>
            <person name="Hansen M."/>
            <person name="Howarth C."/>
            <person name="Imamovic A."/>
            <person name="Larimer J."/>
            <person name="McCowan C."/>
            <person name="Murphy C."/>
            <person name="Neiman D."/>
            <person name="Pearson M."/>
            <person name="Priest M."/>
            <person name="Roberts A."/>
            <person name="Saif S."/>
            <person name="Shea T."/>
            <person name="Sisk P."/>
            <person name="Sykes S."/>
            <person name="Wortman J."/>
            <person name="Nusbaum C."/>
            <person name="Birren B."/>
        </authorList>
    </citation>
    <scope>NUCLEOTIDE SEQUENCE [LARGE SCALE GENOMIC DNA]</scope>
    <source>
        <strain evidence="1 3">ATCC BAA-350</strain>
    </source>
</reference>
<dbReference type="Proteomes" id="UP000014160">
    <property type="component" value="Unassembled WGS sequence"/>
</dbReference>
<dbReference type="RefSeq" id="WP_010780092.1">
    <property type="nucleotide sequence ID" value="NZ_ASWH01000001.1"/>
</dbReference>
<protein>
    <submittedName>
        <fullName evidence="1">Uncharacterized protein</fullName>
    </submittedName>
</protein>
<dbReference type="Proteomes" id="UP000013750">
    <property type="component" value="Unassembled WGS sequence"/>
</dbReference>